<evidence type="ECO:0000313" key="2">
    <source>
        <dbReference type="Proteomes" id="UP000828390"/>
    </source>
</evidence>
<evidence type="ECO:0000313" key="1">
    <source>
        <dbReference type="EMBL" id="KAH3880049.1"/>
    </source>
</evidence>
<dbReference type="AlphaFoldDB" id="A0A9D4RT47"/>
<sequence>MLLIGTRAAVGSRAHRAGDCMKVANNLPKVINNQMFRLNEHRCGAQFPPPSTRSFTA</sequence>
<reference evidence="1" key="2">
    <citation type="submission" date="2020-11" db="EMBL/GenBank/DDBJ databases">
        <authorList>
            <person name="McCartney M.A."/>
            <person name="Auch B."/>
            <person name="Kono T."/>
            <person name="Mallez S."/>
            <person name="Becker A."/>
            <person name="Gohl D.M."/>
            <person name="Silverstein K.A.T."/>
            <person name="Koren S."/>
            <person name="Bechman K.B."/>
            <person name="Herman A."/>
            <person name="Abrahante J.E."/>
            <person name="Garbe J."/>
        </authorList>
    </citation>
    <scope>NUCLEOTIDE SEQUENCE</scope>
    <source>
        <strain evidence="1">Duluth1</strain>
        <tissue evidence="1">Whole animal</tissue>
    </source>
</reference>
<proteinExistence type="predicted"/>
<dbReference type="EMBL" id="JAIWYP010000001">
    <property type="protein sequence ID" value="KAH3880049.1"/>
    <property type="molecule type" value="Genomic_DNA"/>
</dbReference>
<accession>A0A9D4RT47</accession>
<protein>
    <submittedName>
        <fullName evidence="1">Uncharacterized protein</fullName>
    </submittedName>
</protein>
<comment type="caution">
    <text evidence="1">The sequence shown here is derived from an EMBL/GenBank/DDBJ whole genome shotgun (WGS) entry which is preliminary data.</text>
</comment>
<gene>
    <name evidence="1" type="ORF">DPMN_003961</name>
</gene>
<organism evidence="1 2">
    <name type="scientific">Dreissena polymorpha</name>
    <name type="common">Zebra mussel</name>
    <name type="synonym">Mytilus polymorpha</name>
    <dbReference type="NCBI Taxonomy" id="45954"/>
    <lineage>
        <taxon>Eukaryota</taxon>
        <taxon>Metazoa</taxon>
        <taxon>Spiralia</taxon>
        <taxon>Lophotrochozoa</taxon>
        <taxon>Mollusca</taxon>
        <taxon>Bivalvia</taxon>
        <taxon>Autobranchia</taxon>
        <taxon>Heteroconchia</taxon>
        <taxon>Euheterodonta</taxon>
        <taxon>Imparidentia</taxon>
        <taxon>Neoheterodontei</taxon>
        <taxon>Myida</taxon>
        <taxon>Dreissenoidea</taxon>
        <taxon>Dreissenidae</taxon>
        <taxon>Dreissena</taxon>
    </lineage>
</organism>
<name>A0A9D4RT47_DREPO</name>
<keyword evidence="2" id="KW-1185">Reference proteome</keyword>
<dbReference type="Proteomes" id="UP000828390">
    <property type="component" value="Unassembled WGS sequence"/>
</dbReference>
<reference evidence="1" key="1">
    <citation type="journal article" date="2019" name="bioRxiv">
        <title>The Genome of the Zebra Mussel, Dreissena polymorpha: A Resource for Invasive Species Research.</title>
        <authorList>
            <person name="McCartney M.A."/>
            <person name="Auch B."/>
            <person name="Kono T."/>
            <person name="Mallez S."/>
            <person name="Zhang Y."/>
            <person name="Obille A."/>
            <person name="Becker A."/>
            <person name="Abrahante J.E."/>
            <person name="Garbe J."/>
            <person name="Badalamenti J.P."/>
            <person name="Herman A."/>
            <person name="Mangelson H."/>
            <person name="Liachko I."/>
            <person name="Sullivan S."/>
            <person name="Sone E.D."/>
            <person name="Koren S."/>
            <person name="Silverstein K.A.T."/>
            <person name="Beckman K.B."/>
            <person name="Gohl D.M."/>
        </authorList>
    </citation>
    <scope>NUCLEOTIDE SEQUENCE</scope>
    <source>
        <strain evidence="1">Duluth1</strain>
        <tissue evidence="1">Whole animal</tissue>
    </source>
</reference>